<keyword evidence="3" id="KW-1185">Reference proteome</keyword>
<dbReference type="Proteomes" id="UP000784294">
    <property type="component" value="Unassembled WGS sequence"/>
</dbReference>
<sequence length="520" mass="55306">MMETHATATSATSSQIRVFPASVEVPLSSTSTSASASAFQPRSTSASPNVGVTWSSLLGGSSFLADWQVAYDSTVMLSSGESSQAKTADSLDDPQTHRSAWPQHLYPQHHHHPQPFYQHAQQSSHDAIGLQTTSHQLVQPNQPHPHHHQHQHQHQLAQAFMHCWNDATDSSPSSVPKSQADASRLSPPVEPHRQLVEHIGSSSSSSSSSFSSSCSSSSRSSSSGSLTVSAATVETTSPPAPRASLSSPDSPDSRDSSNRRRRHIWCPDGGLPEPQTTVASGASRPDSMSLRADVTERVGGQLDRSTWLELARMWAQPSARLPAEAKVPSPMPLPLPLPLPLSLPLPLPLPHLPLPPLPLSLPLPLPLPLSLPLPLPMPFPPASEAVPSVGMELDMPASNHRPDGLRPTRLLSSALLPGPGRLGLACGDGGDQNVTNAEGGDEWMGTEEAGQSPRNCIWTSRGGDAQRDMQSTGCNEAEASLSWPSFNTIKQLTNDTAETRLLGLADAICRPNLANGGRVE</sequence>
<comment type="caution">
    <text evidence="2">The sequence shown here is derived from an EMBL/GenBank/DDBJ whole genome shotgun (WGS) entry which is preliminary data.</text>
</comment>
<gene>
    <name evidence="2" type="ORF">PXEA_LOCUS36804</name>
</gene>
<dbReference type="AlphaFoldDB" id="A0A448XRT4"/>
<name>A0A448XRT4_9PLAT</name>
<feature type="region of interest" description="Disordered" evidence="1">
    <location>
        <begin position="137"/>
        <end position="156"/>
    </location>
</feature>
<evidence type="ECO:0000313" key="2">
    <source>
        <dbReference type="EMBL" id="VEL43364.1"/>
    </source>
</evidence>
<feature type="compositionally biased region" description="Polar residues" evidence="1">
    <location>
        <begin position="167"/>
        <end position="181"/>
    </location>
</feature>
<dbReference type="EMBL" id="CAAALY010280795">
    <property type="protein sequence ID" value="VEL43364.1"/>
    <property type="molecule type" value="Genomic_DNA"/>
</dbReference>
<feature type="compositionally biased region" description="Low complexity" evidence="1">
    <location>
        <begin position="201"/>
        <end position="225"/>
    </location>
</feature>
<feature type="compositionally biased region" description="Basic residues" evidence="1">
    <location>
        <begin position="144"/>
        <end position="153"/>
    </location>
</feature>
<feature type="compositionally biased region" description="Polar residues" evidence="1">
    <location>
        <begin position="226"/>
        <end position="236"/>
    </location>
</feature>
<organism evidence="2 3">
    <name type="scientific">Protopolystoma xenopodis</name>
    <dbReference type="NCBI Taxonomy" id="117903"/>
    <lineage>
        <taxon>Eukaryota</taxon>
        <taxon>Metazoa</taxon>
        <taxon>Spiralia</taxon>
        <taxon>Lophotrochozoa</taxon>
        <taxon>Platyhelminthes</taxon>
        <taxon>Monogenea</taxon>
        <taxon>Polyopisthocotylea</taxon>
        <taxon>Polystomatidea</taxon>
        <taxon>Polystomatidae</taxon>
        <taxon>Protopolystoma</taxon>
    </lineage>
</organism>
<evidence type="ECO:0000313" key="3">
    <source>
        <dbReference type="Proteomes" id="UP000784294"/>
    </source>
</evidence>
<accession>A0A448XRT4</accession>
<evidence type="ECO:0000256" key="1">
    <source>
        <dbReference type="SAM" id="MobiDB-lite"/>
    </source>
</evidence>
<proteinExistence type="predicted"/>
<feature type="region of interest" description="Disordered" evidence="1">
    <location>
        <begin position="436"/>
        <end position="455"/>
    </location>
</feature>
<feature type="region of interest" description="Disordered" evidence="1">
    <location>
        <begin position="105"/>
        <end position="127"/>
    </location>
</feature>
<reference evidence="2" key="1">
    <citation type="submission" date="2018-11" db="EMBL/GenBank/DDBJ databases">
        <authorList>
            <consortium name="Pathogen Informatics"/>
        </authorList>
    </citation>
    <scope>NUCLEOTIDE SEQUENCE</scope>
</reference>
<feature type="region of interest" description="Disordered" evidence="1">
    <location>
        <begin position="165"/>
        <end position="289"/>
    </location>
</feature>
<protein>
    <submittedName>
        <fullName evidence="2">Uncharacterized protein</fullName>
    </submittedName>
</protein>